<dbReference type="EMBL" id="CAXDID020000098">
    <property type="protein sequence ID" value="CAL6025296.1"/>
    <property type="molecule type" value="Genomic_DNA"/>
</dbReference>
<reference evidence="1" key="1">
    <citation type="submission" date="2023-06" db="EMBL/GenBank/DDBJ databases">
        <authorList>
            <person name="Kurt Z."/>
        </authorList>
    </citation>
    <scope>NUCLEOTIDE SEQUENCE</scope>
</reference>
<evidence type="ECO:0000313" key="1">
    <source>
        <dbReference type="EMBL" id="CAI9936813.1"/>
    </source>
</evidence>
<accession>A0AA86PGF4</accession>
<protein>
    <submittedName>
        <fullName evidence="2">Hypothetical_protein</fullName>
    </submittedName>
</protein>
<dbReference type="AlphaFoldDB" id="A0AA86PGF4"/>
<dbReference type="Proteomes" id="UP001642409">
    <property type="component" value="Unassembled WGS sequence"/>
</dbReference>
<name>A0AA86PGF4_9EUKA</name>
<sequence>MDAIATLKQYTLFQIHHARQYQCIFRCIKKPKYETTKNLICDRRCGISKFKVQTYLNASTQFNKRLKYLMTDKLGSVIPFQTQIVKKQYQPQSFMFYIKISGKHGFEDEICPCSIQFYRTQQKYPPELIQLIQNSVKQDKSLVNAHTNFNQAREMYNIKLTFRQWYKIAKTYLNSILHIDYEILKYAQIHNLIHTITKHNNGYQFGIIHRSHAELYKKFPDILLTDFSFRRLGRLRFVWMALASVTPHKFYYNLGIYGFVSYDKGGENSENLATSMNWFIKELPEIQQAKFLMSDRGQVFKNFLDFFARTINGTQETKKQVNSRIEHQYCAWHFFNNYKDKGIKKALKKKLESYFSIWLKVVLKKKLNFGISNQLIQLVKKSTNMIQILYVQLIEKLMLFHRQLLQLVSQKI</sequence>
<evidence type="ECO:0000313" key="3">
    <source>
        <dbReference type="Proteomes" id="UP001642409"/>
    </source>
</evidence>
<comment type="caution">
    <text evidence="1">The sequence shown here is derived from an EMBL/GenBank/DDBJ whole genome shotgun (WGS) entry which is preliminary data.</text>
</comment>
<evidence type="ECO:0000313" key="2">
    <source>
        <dbReference type="EMBL" id="CAL6025296.1"/>
    </source>
</evidence>
<keyword evidence="3" id="KW-1185">Reference proteome</keyword>
<gene>
    <name evidence="1" type="ORF">HINF_LOCUS24458</name>
    <name evidence="2" type="ORF">HINF_LOCUS30134</name>
</gene>
<organism evidence="1">
    <name type="scientific">Hexamita inflata</name>
    <dbReference type="NCBI Taxonomy" id="28002"/>
    <lineage>
        <taxon>Eukaryota</taxon>
        <taxon>Metamonada</taxon>
        <taxon>Diplomonadida</taxon>
        <taxon>Hexamitidae</taxon>
        <taxon>Hexamitinae</taxon>
        <taxon>Hexamita</taxon>
    </lineage>
</organism>
<reference evidence="2 3" key="2">
    <citation type="submission" date="2024-07" db="EMBL/GenBank/DDBJ databases">
        <authorList>
            <person name="Akdeniz Z."/>
        </authorList>
    </citation>
    <scope>NUCLEOTIDE SEQUENCE [LARGE SCALE GENOMIC DNA]</scope>
</reference>
<dbReference type="EMBL" id="CATOUU010000642">
    <property type="protein sequence ID" value="CAI9936813.1"/>
    <property type="molecule type" value="Genomic_DNA"/>
</dbReference>
<proteinExistence type="predicted"/>